<evidence type="ECO:0000313" key="2">
    <source>
        <dbReference type="EMBL" id="KAJ5178827.1"/>
    </source>
</evidence>
<reference evidence="2" key="1">
    <citation type="submission" date="2022-11" db="EMBL/GenBank/DDBJ databases">
        <authorList>
            <person name="Petersen C."/>
        </authorList>
    </citation>
    <scope>NUCLEOTIDE SEQUENCE</scope>
    <source>
        <strain evidence="2">IBT 21917</strain>
    </source>
</reference>
<name>A0A9W9IJA4_9EURO</name>
<protein>
    <submittedName>
        <fullName evidence="2">Uncharacterized protein</fullName>
    </submittedName>
</protein>
<organism evidence="2 3">
    <name type="scientific">Penicillium capsulatum</name>
    <dbReference type="NCBI Taxonomy" id="69766"/>
    <lineage>
        <taxon>Eukaryota</taxon>
        <taxon>Fungi</taxon>
        <taxon>Dikarya</taxon>
        <taxon>Ascomycota</taxon>
        <taxon>Pezizomycotina</taxon>
        <taxon>Eurotiomycetes</taxon>
        <taxon>Eurotiomycetidae</taxon>
        <taxon>Eurotiales</taxon>
        <taxon>Aspergillaceae</taxon>
        <taxon>Penicillium</taxon>
    </lineage>
</organism>
<dbReference type="AlphaFoldDB" id="A0A9W9IJA4"/>
<dbReference type="EMBL" id="JAPQKO010000002">
    <property type="protein sequence ID" value="KAJ5178827.1"/>
    <property type="molecule type" value="Genomic_DNA"/>
</dbReference>
<comment type="caution">
    <text evidence="2">The sequence shown here is derived from an EMBL/GenBank/DDBJ whole genome shotgun (WGS) entry which is preliminary data.</text>
</comment>
<evidence type="ECO:0000256" key="1">
    <source>
        <dbReference type="SAM" id="MobiDB-lite"/>
    </source>
</evidence>
<evidence type="ECO:0000313" key="3">
    <source>
        <dbReference type="Proteomes" id="UP001146351"/>
    </source>
</evidence>
<keyword evidence="3" id="KW-1185">Reference proteome</keyword>
<sequence length="76" mass="8940">MSEGTQHPDHKESFMEKILDHHKHDSHENESQKSKEKPREGGGFHADLKKEEEKFKNYIKEDETLEQEGRTYGGLM</sequence>
<feature type="region of interest" description="Disordered" evidence="1">
    <location>
        <begin position="1"/>
        <end position="50"/>
    </location>
</feature>
<reference evidence="2" key="2">
    <citation type="journal article" date="2023" name="IMA Fungus">
        <title>Comparative genomic study of the Penicillium genus elucidates a diverse pangenome and 15 lateral gene transfer events.</title>
        <authorList>
            <person name="Petersen C."/>
            <person name="Sorensen T."/>
            <person name="Nielsen M.R."/>
            <person name="Sondergaard T.E."/>
            <person name="Sorensen J.L."/>
            <person name="Fitzpatrick D.A."/>
            <person name="Frisvad J.C."/>
            <person name="Nielsen K.L."/>
        </authorList>
    </citation>
    <scope>NUCLEOTIDE SEQUENCE</scope>
    <source>
        <strain evidence="2">IBT 21917</strain>
    </source>
</reference>
<proteinExistence type="predicted"/>
<accession>A0A9W9IJA4</accession>
<dbReference type="Proteomes" id="UP001146351">
    <property type="component" value="Unassembled WGS sequence"/>
</dbReference>
<gene>
    <name evidence="2" type="ORF">N7492_002037</name>
</gene>
<dbReference type="OrthoDB" id="4526540at2759"/>